<accession>A0A9K3PEQ6</accession>
<dbReference type="GO" id="GO:0046872">
    <property type="term" value="F:metal ion binding"/>
    <property type="evidence" value="ECO:0007669"/>
    <property type="project" value="UniProtKB-KW"/>
</dbReference>
<dbReference type="Pfam" id="PF13359">
    <property type="entry name" value="DDE_Tnp_4"/>
    <property type="match status" value="1"/>
</dbReference>
<evidence type="ECO:0000256" key="1">
    <source>
        <dbReference type="ARBA" id="ARBA00001968"/>
    </source>
</evidence>
<dbReference type="InterPro" id="IPR027806">
    <property type="entry name" value="HARBI1_dom"/>
</dbReference>
<proteinExistence type="predicted"/>
<comment type="cofactor">
    <cofactor evidence="1">
        <name>a divalent metal cation</name>
        <dbReference type="ChEBI" id="CHEBI:60240"/>
    </cofactor>
</comment>
<sequence>MSANENEISSVSVDGADRPPTKSVVTANEFLDLGISVWYTQGRKRTLRSKKSKIGRFKDYYGVSPLLCASMWEDLQRTNIAEANIDDGSKEHLNPKHFLMALNTLKRYPTDNEREGPWNINRDRGRNLVWYFLRKLQALKGEVIVWPEDWGTDKWIITVDGTHCWIQEPVHPDWSQDRTFYSHKYNKAGVNYELGVAIAYPRLVWMNGPFRAGKSDVKIFREKGLKERLQSIGKKAIGDRGYSGHPNECSTYNAHDCRGVRKFKSRALKRHETFNNMTKRFDCLSGRFRHGVDQFGTCFEAICVICQYQLEDDMPLFDVLIEDIMEEN</sequence>
<reference evidence="5" key="2">
    <citation type="submission" date="2021-04" db="EMBL/GenBank/DDBJ databases">
        <authorList>
            <person name="Podell S."/>
        </authorList>
    </citation>
    <scope>NUCLEOTIDE SEQUENCE</scope>
    <source>
        <strain evidence="5">Hildebrandi</strain>
    </source>
</reference>
<evidence type="ECO:0000256" key="3">
    <source>
        <dbReference type="SAM" id="MobiDB-lite"/>
    </source>
</evidence>
<evidence type="ECO:0000259" key="4">
    <source>
        <dbReference type="Pfam" id="PF13359"/>
    </source>
</evidence>
<dbReference type="GO" id="GO:0004519">
    <property type="term" value="F:endonuclease activity"/>
    <property type="evidence" value="ECO:0007669"/>
    <property type="project" value="UniProtKB-KW"/>
</dbReference>
<evidence type="ECO:0000313" key="6">
    <source>
        <dbReference type="Proteomes" id="UP000693970"/>
    </source>
</evidence>
<dbReference type="Proteomes" id="UP000693970">
    <property type="component" value="Unassembled WGS sequence"/>
</dbReference>
<comment type="caution">
    <text evidence="5">The sequence shown here is derived from an EMBL/GenBank/DDBJ whole genome shotgun (WGS) entry which is preliminary data.</text>
</comment>
<keyword evidence="6" id="KW-1185">Reference proteome</keyword>
<organism evidence="5 6">
    <name type="scientific">Nitzschia inconspicua</name>
    <dbReference type="NCBI Taxonomy" id="303405"/>
    <lineage>
        <taxon>Eukaryota</taxon>
        <taxon>Sar</taxon>
        <taxon>Stramenopiles</taxon>
        <taxon>Ochrophyta</taxon>
        <taxon>Bacillariophyta</taxon>
        <taxon>Bacillariophyceae</taxon>
        <taxon>Bacillariophycidae</taxon>
        <taxon>Bacillariales</taxon>
        <taxon>Bacillariaceae</taxon>
        <taxon>Nitzschia</taxon>
    </lineage>
</organism>
<dbReference type="OrthoDB" id="40315at2759"/>
<feature type="region of interest" description="Disordered" evidence="3">
    <location>
        <begin position="1"/>
        <end position="20"/>
    </location>
</feature>
<keyword evidence="5" id="KW-0378">Hydrolase</keyword>
<reference evidence="5" key="1">
    <citation type="journal article" date="2021" name="Sci. Rep.">
        <title>Diploid genomic architecture of Nitzschia inconspicua, an elite biomass production diatom.</title>
        <authorList>
            <person name="Oliver A."/>
            <person name="Podell S."/>
            <person name="Pinowska A."/>
            <person name="Traller J.C."/>
            <person name="Smith S.R."/>
            <person name="McClure R."/>
            <person name="Beliaev A."/>
            <person name="Bohutskyi P."/>
            <person name="Hill E.A."/>
            <person name="Rabines A."/>
            <person name="Zheng H."/>
            <person name="Allen L.Z."/>
            <person name="Kuo A."/>
            <person name="Grigoriev I.V."/>
            <person name="Allen A.E."/>
            <person name="Hazlebeck D."/>
            <person name="Allen E.E."/>
        </authorList>
    </citation>
    <scope>NUCLEOTIDE SEQUENCE</scope>
    <source>
        <strain evidence="5">Hildebrandi</strain>
    </source>
</reference>
<name>A0A9K3PEQ6_9STRA</name>
<dbReference type="EMBL" id="JAGRRH010000025">
    <property type="protein sequence ID" value="KAG7342239.1"/>
    <property type="molecule type" value="Genomic_DNA"/>
</dbReference>
<feature type="domain" description="DDE Tnp4" evidence="4">
    <location>
        <begin position="159"/>
        <end position="306"/>
    </location>
</feature>
<protein>
    <submittedName>
        <fullName evidence="5">DDE superfamily endonuclease</fullName>
    </submittedName>
</protein>
<dbReference type="AlphaFoldDB" id="A0A9K3PEQ6"/>
<gene>
    <name evidence="5" type="ORF">IV203_007331</name>
</gene>
<keyword evidence="2" id="KW-0479">Metal-binding</keyword>
<evidence type="ECO:0000256" key="2">
    <source>
        <dbReference type="ARBA" id="ARBA00022723"/>
    </source>
</evidence>
<feature type="compositionally biased region" description="Polar residues" evidence="3">
    <location>
        <begin position="1"/>
        <end position="12"/>
    </location>
</feature>
<keyword evidence="5" id="KW-0540">Nuclease</keyword>
<evidence type="ECO:0000313" key="5">
    <source>
        <dbReference type="EMBL" id="KAG7342239.1"/>
    </source>
</evidence>
<keyword evidence="5" id="KW-0255">Endonuclease</keyword>